<dbReference type="OrthoDB" id="9790012at2"/>
<dbReference type="RefSeq" id="WP_054970746.1">
    <property type="nucleotide sequence ID" value="NZ_LJCO01000082.1"/>
</dbReference>
<reference evidence="2 3" key="1">
    <citation type="submission" date="2015-09" db="EMBL/GenBank/DDBJ databases">
        <title>Draft genome sequence of Alicyclobacillus ferrooxydans DSM 22381.</title>
        <authorList>
            <person name="Hemp J."/>
        </authorList>
    </citation>
    <scope>NUCLEOTIDE SEQUENCE [LARGE SCALE GENOMIC DNA]</scope>
    <source>
        <strain evidence="2 3">TC-34</strain>
    </source>
</reference>
<dbReference type="EMBL" id="LJCO01000082">
    <property type="protein sequence ID" value="KPV42121.1"/>
    <property type="molecule type" value="Genomic_DNA"/>
</dbReference>
<gene>
    <name evidence="2" type="ORF">AN477_18895</name>
</gene>
<dbReference type="PATRIC" id="fig|471514.4.peg.1464"/>
<dbReference type="InterPro" id="IPR029055">
    <property type="entry name" value="Ntn_hydrolases_N"/>
</dbReference>
<proteinExistence type="predicted"/>
<dbReference type="Proteomes" id="UP000050482">
    <property type="component" value="Unassembled WGS sequence"/>
</dbReference>
<dbReference type="AlphaFoldDB" id="A0A0P9CGG9"/>
<dbReference type="Gene3D" id="3.60.20.10">
    <property type="entry name" value="Glutamine Phosphoribosylpyrophosphate, subunit 1, domain 1"/>
    <property type="match status" value="1"/>
</dbReference>
<dbReference type="PANTHER" id="PTHR39328">
    <property type="entry name" value="BLL2871 PROTEIN"/>
    <property type="match status" value="1"/>
</dbReference>
<evidence type="ECO:0000313" key="3">
    <source>
        <dbReference type="Proteomes" id="UP000050482"/>
    </source>
</evidence>
<dbReference type="SUPFAM" id="SSF56235">
    <property type="entry name" value="N-terminal nucleophile aminohydrolases (Ntn hydrolases)"/>
    <property type="match status" value="1"/>
</dbReference>
<feature type="domain" description="Putative peptidoglycan binding" evidence="1">
    <location>
        <begin position="218"/>
        <end position="290"/>
    </location>
</feature>
<dbReference type="InterPro" id="IPR014927">
    <property type="entry name" value="PG-bd_2"/>
</dbReference>
<evidence type="ECO:0000313" key="2">
    <source>
        <dbReference type="EMBL" id="KPV42121.1"/>
    </source>
</evidence>
<name>A0A0P9CGG9_9BACL</name>
<dbReference type="Pfam" id="PF06267">
    <property type="entry name" value="DUF1028"/>
    <property type="match status" value="1"/>
</dbReference>
<dbReference type="PANTHER" id="PTHR39328:SF1">
    <property type="entry name" value="BLL2871 PROTEIN"/>
    <property type="match status" value="1"/>
</dbReference>
<protein>
    <recommendedName>
        <fullName evidence="1">Putative peptidoglycan binding domain-containing protein</fullName>
    </recommendedName>
</protein>
<dbReference type="InterPro" id="IPR010430">
    <property type="entry name" value="DUF1028"/>
</dbReference>
<dbReference type="Pfam" id="PF08823">
    <property type="entry name" value="PG_binding_2"/>
    <property type="match status" value="1"/>
</dbReference>
<organism evidence="2 3">
    <name type="scientific">Alicyclobacillus ferrooxydans</name>
    <dbReference type="NCBI Taxonomy" id="471514"/>
    <lineage>
        <taxon>Bacteria</taxon>
        <taxon>Bacillati</taxon>
        <taxon>Bacillota</taxon>
        <taxon>Bacilli</taxon>
        <taxon>Bacillales</taxon>
        <taxon>Alicyclobacillaceae</taxon>
        <taxon>Alicyclobacillus</taxon>
    </lineage>
</organism>
<accession>A0A0P9CGG9</accession>
<keyword evidence="3" id="KW-1185">Reference proteome</keyword>
<evidence type="ECO:0000259" key="1">
    <source>
        <dbReference type="Pfam" id="PF08823"/>
    </source>
</evidence>
<comment type="caution">
    <text evidence="2">The sequence shown here is derived from an EMBL/GenBank/DDBJ whole genome shotgun (WGS) entry which is preliminary data.</text>
</comment>
<sequence>MSKTPLKNGLSAVATFSIVAVDVKTGEIGVAVQSKFLAVGAVVPWVKAGAGAIATQSWANTTYGPKGLQLLEQGLQPEEVIVQLTADDTDKESRQVGVVDMLGRSATFTGKDCFDYAGGIAGPGFAAQGNILAGAGVVDGLVKGIQSEGSLPDRLLYALSLAQEAGGDKRGMQGAALYVAKQGAGYGGFNDRYIDLRVDDNPSPIEELKRLLALQRLYFGRTAPEDRLQLTGETLQEIRDLLRAHGYAAGTGADYDQATRHSLQAYFLTENFDDRWTDEPVIDRLVLEFMRKF</sequence>